<evidence type="ECO:0000313" key="2">
    <source>
        <dbReference type="EMBL" id="MCC2033879.1"/>
    </source>
</evidence>
<dbReference type="EMBL" id="JAGTTN010000007">
    <property type="protein sequence ID" value="MCC2033879.1"/>
    <property type="molecule type" value="Genomic_DNA"/>
</dbReference>
<gene>
    <name evidence="2" type="ORF">KEC57_16960</name>
</gene>
<dbReference type="Proteomes" id="UP001139354">
    <property type="component" value="Unassembled WGS sequence"/>
</dbReference>
<proteinExistence type="predicted"/>
<dbReference type="PANTHER" id="PTHR48079">
    <property type="entry name" value="PROTEIN YEEZ"/>
    <property type="match status" value="1"/>
</dbReference>
<comment type="caution">
    <text evidence="2">The sequence shown here is derived from an EMBL/GenBank/DDBJ whole genome shotgun (WGS) entry which is preliminary data.</text>
</comment>
<dbReference type="GO" id="GO:0004029">
    <property type="term" value="F:aldehyde dehydrogenase (NAD+) activity"/>
    <property type="evidence" value="ECO:0007669"/>
    <property type="project" value="TreeGrafter"/>
</dbReference>
<name>A0A9X1LXG5_9MICO</name>
<dbReference type="AlphaFoldDB" id="A0A9X1LXG5"/>
<sequence>MTDVLVLGGTGWLSARIAEQWMAPAAAPRTAAASLGASGAVAAARASVTCLARGGRPAPDGATLVVADRDGPEPYAEVADREWDEVVDVSSNPVHVAAAIDAIGDRAKHWTYVSTVSVYAANDRPGADESAELLTPAGPDEEADYGRAKAEAEASVRSALGFRSAIVRPGLIAGPGDPTDRFGYWVARFALAAGADVLVPDAGGRGAQVIDVDDLAEFVQAIGRERWTGVANAVGDPVALGGLMREARSVAGHDGRTATASDDWLEAHDVAYWTGSRSLPLWLPREMPGFWTRSNAVYRLLGGRLRPLRETLERTLADERARGLDRERRAGLSRPDELALLAELAA</sequence>
<accession>A0A9X1LXG5</accession>
<dbReference type="InterPro" id="IPR051783">
    <property type="entry name" value="NAD(P)-dependent_oxidoreduct"/>
</dbReference>
<dbReference type="GO" id="GO:0005737">
    <property type="term" value="C:cytoplasm"/>
    <property type="evidence" value="ECO:0007669"/>
    <property type="project" value="TreeGrafter"/>
</dbReference>
<dbReference type="InterPro" id="IPR036291">
    <property type="entry name" value="NAD(P)-bd_dom_sf"/>
</dbReference>
<evidence type="ECO:0000313" key="3">
    <source>
        <dbReference type="Proteomes" id="UP001139354"/>
    </source>
</evidence>
<evidence type="ECO:0000259" key="1">
    <source>
        <dbReference type="Pfam" id="PF01370"/>
    </source>
</evidence>
<dbReference type="Gene3D" id="3.40.50.720">
    <property type="entry name" value="NAD(P)-binding Rossmann-like Domain"/>
    <property type="match status" value="1"/>
</dbReference>
<reference evidence="2" key="1">
    <citation type="submission" date="2021-04" db="EMBL/GenBank/DDBJ databases">
        <title>Microbacterium tenobrionis sp. nov. and Microbacterium allomyrinae sp. nov., isolated from larvae of Tenobrio molitor and Allomyrina dichotoma, respectively.</title>
        <authorList>
            <person name="Lee S.D."/>
        </authorList>
    </citation>
    <scope>NUCLEOTIDE SEQUENCE</scope>
    <source>
        <strain evidence="2">BWT-G7</strain>
    </source>
</reference>
<organism evidence="2 3">
    <name type="scientific">Microbacterium allomyrinae</name>
    <dbReference type="NCBI Taxonomy" id="2830666"/>
    <lineage>
        <taxon>Bacteria</taxon>
        <taxon>Bacillati</taxon>
        <taxon>Actinomycetota</taxon>
        <taxon>Actinomycetes</taxon>
        <taxon>Micrococcales</taxon>
        <taxon>Microbacteriaceae</taxon>
        <taxon>Microbacterium</taxon>
    </lineage>
</organism>
<dbReference type="InterPro" id="IPR001509">
    <property type="entry name" value="Epimerase_deHydtase"/>
</dbReference>
<dbReference type="PANTHER" id="PTHR48079:SF6">
    <property type="entry name" value="NAD(P)-BINDING DOMAIN-CONTAINING PROTEIN-RELATED"/>
    <property type="match status" value="1"/>
</dbReference>
<feature type="domain" description="NAD-dependent epimerase/dehydratase" evidence="1">
    <location>
        <begin position="89"/>
        <end position="224"/>
    </location>
</feature>
<dbReference type="Pfam" id="PF01370">
    <property type="entry name" value="Epimerase"/>
    <property type="match status" value="1"/>
</dbReference>
<dbReference type="SUPFAM" id="SSF51735">
    <property type="entry name" value="NAD(P)-binding Rossmann-fold domains"/>
    <property type="match status" value="1"/>
</dbReference>
<dbReference type="RefSeq" id="WP_229385876.1">
    <property type="nucleotide sequence ID" value="NZ_JAGTTN010000007.1"/>
</dbReference>
<protein>
    <submittedName>
        <fullName evidence="2">NAD-dependent epimerase/dehydratase family protein</fullName>
    </submittedName>
</protein>
<keyword evidence="3" id="KW-1185">Reference proteome</keyword>